<dbReference type="EMBL" id="FPBJ01000017">
    <property type="protein sequence ID" value="SFU66975.1"/>
    <property type="molecule type" value="Genomic_DNA"/>
</dbReference>
<evidence type="ECO:0000256" key="1">
    <source>
        <dbReference type="SAM" id="MobiDB-lite"/>
    </source>
</evidence>
<dbReference type="OrthoDB" id="9757559at2"/>
<sequence length="257" mass="29332">MIYLYVGRNDEQIKLRGHRIEPREIEVILTDISGVKQVVVLLYGSGSEAALHAVYVADIPIETSYLQHMARQRLPDWMVPDFWHVIGSLPLTPNQKIDRTQVNIWLTQQMASLFSNEVSEDTSSVVDTLVIQQTVVQRTLHQLWCRVLSVTKFNPKVGFFENGGNSWLVNRLYAEIKQHFPHASIRVVDLFTHPLFDRQVELLTQPPANPPANNQLSVGLTDTPSTRETATFSRRDLRKAHKQRIAQNNKMGVSNVE</sequence>
<evidence type="ECO:0000313" key="3">
    <source>
        <dbReference type="EMBL" id="SFU66975.1"/>
    </source>
</evidence>
<protein>
    <submittedName>
        <fullName evidence="3">Surfactin family lipopeptide synthetase A/fengycin family lipopeptide synthetase D</fullName>
    </submittedName>
</protein>
<dbReference type="AlphaFoldDB" id="A0A1I7I258"/>
<dbReference type="GO" id="GO:0005737">
    <property type="term" value="C:cytoplasm"/>
    <property type="evidence" value="ECO:0007669"/>
    <property type="project" value="TreeGrafter"/>
</dbReference>
<dbReference type="SUPFAM" id="SSF47336">
    <property type="entry name" value="ACP-like"/>
    <property type="match status" value="1"/>
</dbReference>
<dbReference type="GO" id="GO:0044550">
    <property type="term" value="P:secondary metabolite biosynthetic process"/>
    <property type="evidence" value="ECO:0007669"/>
    <property type="project" value="TreeGrafter"/>
</dbReference>
<dbReference type="InterPro" id="IPR009081">
    <property type="entry name" value="PP-bd_ACP"/>
</dbReference>
<accession>A0A1I7I258</accession>
<dbReference type="InterPro" id="IPR036736">
    <property type="entry name" value="ACP-like_sf"/>
</dbReference>
<dbReference type="InterPro" id="IPR045851">
    <property type="entry name" value="AMP-bd_C_sf"/>
</dbReference>
<dbReference type="GO" id="GO:0043041">
    <property type="term" value="P:amino acid activation for nonribosomal peptide biosynthetic process"/>
    <property type="evidence" value="ECO:0007669"/>
    <property type="project" value="TreeGrafter"/>
</dbReference>
<organism evidence="3 4">
    <name type="scientific">Xenorhabdus koppenhoeferi</name>
    <dbReference type="NCBI Taxonomy" id="351659"/>
    <lineage>
        <taxon>Bacteria</taxon>
        <taxon>Pseudomonadati</taxon>
        <taxon>Pseudomonadota</taxon>
        <taxon>Gammaproteobacteria</taxon>
        <taxon>Enterobacterales</taxon>
        <taxon>Morganellaceae</taxon>
        <taxon>Xenorhabdus</taxon>
    </lineage>
</organism>
<keyword evidence="4" id="KW-1185">Reference proteome</keyword>
<feature type="region of interest" description="Disordered" evidence="1">
    <location>
        <begin position="204"/>
        <end position="232"/>
    </location>
</feature>
<dbReference type="RefSeq" id="WP_092551098.1">
    <property type="nucleotide sequence ID" value="NZ_CAWRBG010000067.1"/>
</dbReference>
<gene>
    <name evidence="3" type="ORF">SAMN05421784_11769</name>
</gene>
<proteinExistence type="predicted"/>
<dbReference type="PANTHER" id="PTHR45527">
    <property type="entry name" value="NONRIBOSOMAL PEPTIDE SYNTHETASE"/>
    <property type="match status" value="1"/>
</dbReference>
<dbReference type="SUPFAM" id="SSF56801">
    <property type="entry name" value="Acetyl-CoA synthetase-like"/>
    <property type="match status" value="1"/>
</dbReference>
<dbReference type="GO" id="GO:0031177">
    <property type="term" value="F:phosphopantetheine binding"/>
    <property type="evidence" value="ECO:0007669"/>
    <property type="project" value="TreeGrafter"/>
</dbReference>
<evidence type="ECO:0000313" key="4">
    <source>
        <dbReference type="Proteomes" id="UP000242496"/>
    </source>
</evidence>
<dbReference type="PANTHER" id="PTHR45527:SF1">
    <property type="entry name" value="FATTY ACID SYNTHASE"/>
    <property type="match status" value="1"/>
</dbReference>
<feature type="compositionally biased region" description="Polar residues" evidence="1">
    <location>
        <begin position="215"/>
        <end position="232"/>
    </location>
</feature>
<reference evidence="4" key="1">
    <citation type="submission" date="2016-10" db="EMBL/GenBank/DDBJ databases">
        <authorList>
            <person name="Varghese N."/>
            <person name="Submissions S."/>
        </authorList>
    </citation>
    <scope>NUCLEOTIDE SEQUENCE [LARGE SCALE GENOMIC DNA]</scope>
    <source>
        <strain evidence="4">DSM 18168</strain>
    </source>
</reference>
<feature type="domain" description="Carrier" evidence="2">
    <location>
        <begin position="139"/>
        <end position="194"/>
    </location>
</feature>
<evidence type="ECO:0000259" key="2">
    <source>
        <dbReference type="Pfam" id="PF00550"/>
    </source>
</evidence>
<name>A0A1I7I258_9GAMM</name>
<dbReference type="Proteomes" id="UP000242496">
    <property type="component" value="Unassembled WGS sequence"/>
</dbReference>
<dbReference type="Gene3D" id="3.30.300.30">
    <property type="match status" value="1"/>
</dbReference>
<dbReference type="Gene3D" id="1.10.1200.10">
    <property type="entry name" value="ACP-like"/>
    <property type="match status" value="1"/>
</dbReference>
<dbReference type="Pfam" id="PF00550">
    <property type="entry name" value="PP-binding"/>
    <property type="match status" value="1"/>
</dbReference>
<dbReference type="STRING" id="351659.SAMN05421784_11769"/>